<evidence type="ECO:0000313" key="1">
    <source>
        <dbReference type="EMBL" id="QQL49307.1"/>
    </source>
</evidence>
<accession>A0A6I4HXK4</accession>
<name>A0A6I4HXK4_9SPHI</name>
<keyword evidence="2" id="KW-1185">Reference proteome</keyword>
<reference evidence="1 2" key="1">
    <citation type="submission" date="2020-12" db="EMBL/GenBank/DDBJ databases">
        <title>HMF7856_wgs.fasta genome submission.</title>
        <authorList>
            <person name="Kang H."/>
            <person name="Kim H."/>
            <person name="Joh K."/>
        </authorList>
    </citation>
    <scope>NUCLEOTIDE SEQUENCE [LARGE SCALE GENOMIC DNA]</scope>
    <source>
        <strain evidence="1 2">HMF7856</strain>
    </source>
</reference>
<protein>
    <submittedName>
        <fullName evidence="1">Uncharacterized protein</fullName>
    </submittedName>
</protein>
<sequence length="456" mass="52527">MLTLNMGCISYDFLANSFFFEETFLTSSFKNYSDNEIKRELENYRNYILSHKNEIFLDIVSKQSSLKVFSTIDDIPEKTLTKSAFYIEQFILDDPLFKLAYEKSAQSIVMGSYLGYKNENSLDRNSLVKALLKLKKITPMVSGDYVKLIPASWVFEPQEHTPVYYSPVFFENDLPPAIHQFCKENAVVNSMKATSKGGWQLLHELDFTPGIHIGFGDDKFKNGMIYHYFLQEYLPTEKPNVFETRMRLADYPVSKEEWQGWVKQSINRTAINLVDRVYQEIGIAESLKATYITEQQFTADLLIKSFDHKETPQSVTAKQVLNLDLPFIDNVDVQKLMDIRNYDQDVFTNFRIELERQFRELRFVSDDKELKERQENILHELGETGVKKINGKLSALKKKSLLDGTILIGGLTGSVMTGGWSLLAAAIAGASGYKTYLEYKQSLKENPSYLLWKVLK</sequence>
<dbReference type="AlphaFoldDB" id="A0A6I4HXK4"/>
<dbReference type="RefSeq" id="WP_157524424.1">
    <property type="nucleotide sequence ID" value="NZ_CP066775.1"/>
</dbReference>
<dbReference type="Proteomes" id="UP000429232">
    <property type="component" value="Chromosome"/>
</dbReference>
<proteinExistence type="predicted"/>
<evidence type="ECO:0000313" key="2">
    <source>
        <dbReference type="Proteomes" id="UP000429232"/>
    </source>
</evidence>
<dbReference type="EMBL" id="CP066775">
    <property type="protein sequence ID" value="QQL49307.1"/>
    <property type="molecule type" value="Genomic_DNA"/>
</dbReference>
<dbReference type="KEGG" id="mgik:GO620_014165"/>
<gene>
    <name evidence="1" type="ORF">GO620_014165</name>
</gene>
<organism evidence="1 2">
    <name type="scientific">Mucilaginibacter ginkgonis</name>
    <dbReference type="NCBI Taxonomy" id="2682091"/>
    <lineage>
        <taxon>Bacteria</taxon>
        <taxon>Pseudomonadati</taxon>
        <taxon>Bacteroidota</taxon>
        <taxon>Sphingobacteriia</taxon>
        <taxon>Sphingobacteriales</taxon>
        <taxon>Sphingobacteriaceae</taxon>
        <taxon>Mucilaginibacter</taxon>
    </lineage>
</organism>